<accession>A0ABQ0SIW0</accession>
<organism evidence="1 2">
    <name type="scientific">Novacetimonas hansenii</name>
    <name type="common">Komagataeibacter hansenii</name>
    <dbReference type="NCBI Taxonomy" id="436"/>
    <lineage>
        <taxon>Bacteria</taxon>
        <taxon>Pseudomonadati</taxon>
        <taxon>Pseudomonadota</taxon>
        <taxon>Alphaproteobacteria</taxon>
        <taxon>Acetobacterales</taxon>
        <taxon>Acetobacteraceae</taxon>
        <taxon>Novacetimonas</taxon>
    </lineage>
</organism>
<reference evidence="1 2" key="1">
    <citation type="submission" date="2019-06" db="EMBL/GenBank/DDBJ databases">
        <title>Whole genome shotgun sequence of Komagataeibacter hansenii NBRC 14820.</title>
        <authorList>
            <person name="Hosoyama A."/>
            <person name="Uohara A."/>
            <person name="Ohji S."/>
            <person name="Ichikawa N."/>
        </authorList>
    </citation>
    <scope>NUCLEOTIDE SEQUENCE [LARGE SCALE GENOMIC DNA]</scope>
    <source>
        <strain evidence="1 2">NBRC 14820</strain>
    </source>
</reference>
<dbReference type="Proteomes" id="UP000319478">
    <property type="component" value="Unassembled WGS sequence"/>
</dbReference>
<evidence type="ECO:0000313" key="2">
    <source>
        <dbReference type="Proteomes" id="UP000319478"/>
    </source>
</evidence>
<name>A0ABQ0SIW0_NOVHA</name>
<keyword evidence="2" id="KW-1185">Reference proteome</keyword>
<comment type="caution">
    <text evidence="1">The sequence shown here is derived from an EMBL/GenBank/DDBJ whole genome shotgun (WGS) entry which is preliminary data.</text>
</comment>
<gene>
    <name evidence="1" type="ORF">GHA01_30240</name>
</gene>
<proteinExistence type="predicted"/>
<evidence type="ECO:0000313" key="1">
    <source>
        <dbReference type="EMBL" id="GEC65175.1"/>
    </source>
</evidence>
<dbReference type="EMBL" id="BJNN01000176">
    <property type="protein sequence ID" value="GEC65175.1"/>
    <property type="molecule type" value="Genomic_DNA"/>
</dbReference>
<protein>
    <submittedName>
        <fullName evidence="1">Uncharacterized protein</fullName>
    </submittedName>
</protein>
<sequence length="76" mass="8844">MDGIWEYGNMGIWEALIEAHRPHGKTPMYDLRHYSHYLLASRKLHEKAIGTAIVPERAHELQLTPNMFDDFPTIVL</sequence>